<evidence type="ECO:0000313" key="2">
    <source>
        <dbReference type="Proteomes" id="UP001419268"/>
    </source>
</evidence>
<name>A0AAP0EJV8_9MAGN</name>
<sequence>MGIEVCIGWKVSPEGWIKINPYWAFKEAADVLVQRDPYDTLMGDGAEVLGKVRAGNAMTSELWGLSWSHTILGSQLQIDMAFSKTASYRKEKQKTDAKCNAPLMIRPARKGVLQDEGSHIVEHQERDLIIVGGGTG</sequence>
<dbReference type="EMBL" id="JBBNAG010000011">
    <property type="protein sequence ID" value="KAK9094609.1"/>
    <property type="molecule type" value="Genomic_DNA"/>
</dbReference>
<keyword evidence="2" id="KW-1185">Reference proteome</keyword>
<accession>A0AAP0EJV8</accession>
<gene>
    <name evidence="1" type="ORF">Scep_026078</name>
</gene>
<dbReference type="AlphaFoldDB" id="A0AAP0EJV8"/>
<reference evidence="1 2" key="1">
    <citation type="submission" date="2024-01" db="EMBL/GenBank/DDBJ databases">
        <title>Genome assemblies of Stephania.</title>
        <authorList>
            <person name="Yang L."/>
        </authorList>
    </citation>
    <scope>NUCLEOTIDE SEQUENCE [LARGE SCALE GENOMIC DNA]</scope>
    <source>
        <strain evidence="1">JXDWG</strain>
        <tissue evidence="1">Leaf</tissue>
    </source>
</reference>
<protein>
    <submittedName>
        <fullName evidence="1">Uncharacterized protein</fullName>
    </submittedName>
</protein>
<organism evidence="1 2">
    <name type="scientific">Stephania cephalantha</name>
    <dbReference type="NCBI Taxonomy" id="152367"/>
    <lineage>
        <taxon>Eukaryota</taxon>
        <taxon>Viridiplantae</taxon>
        <taxon>Streptophyta</taxon>
        <taxon>Embryophyta</taxon>
        <taxon>Tracheophyta</taxon>
        <taxon>Spermatophyta</taxon>
        <taxon>Magnoliopsida</taxon>
        <taxon>Ranunculales</taxon>
        <taxon>Menispermaceae</taxon>
        <taxon>Menispermoideae</taxon>
        <taxon>Cissampelideae</taxon>
        <taxon>Stephania</taxon>
    </lineage>
</organism>
<proteinExistence type="predicted"/>
<evidence type="ECO:0000313" key="1">
    <source>
        <dbReference type="EMBL" id="KAK9094609.1"/>
    </source>
</evidence>
<dbReference type="Proteomes" id="UP001419268">
    <property type="component" value="Unassembled WGS sequence"/>
</dbReference>
<comment type="caution">
    <text evidence="1">The sequence shown here is derived from an EMBL/GenBank/DDBJ whole genome shotgun (WGS) entry which is preliminary data.</text>
</comment>